<dbReference type="AlphaFoldDB" id="A0A2S9Q3J9"/>
<dbReference type="EMBL" id="PUEJ01000017">
    <property type="protein sequence ID" value="PRH83937.1"/>
    <property type="molecule type" value="Genomic_DNA"/>
</dbReference>
<evidence type="ECO:0000313" key="2">
    <source>
        <dbReference type="Proteomes" id="UP000237682"/>
    </source>
</evidence>
<keyword evidence="2" id="KW-1185">Reference proteome</keyword>
<organism evidence="1 2">
    <name type="scientific">Labrys okinawensis</name>
    <dbReference type="NCBI Taxonomy" id="346911"/>
    <lineage>
        <taxon>Bacteria</taxon>
        <taxon>Pseudomonadati</taxon>
        <taxon>Pseudomonadota</taxon>
        <taxon>Alphaproteobacteria</taxon>
        <taxon>Hyphomicrobiales</taxon>
        <taxon>Xanthobacteraceae</taxon>
        <taxon>Labrys</taxon>
    </lineage>
</organism>
<name>A0A2S9Q3J9_9HYPH</name>
<sequence length="158" mass="18211">MSSSDNPRSPSAFQGPGESEVITDLLRLMPRDLIFSMRFLGESQLRLQRHFHEFMIAELTEAGVTEETHPLLHAFVERHAITLRDFVFSGVSLSRQFRVDDIERLTGDTTGLLRVDIWDQLRSHLEAAQRQFKAQLPELPNLLSGWERPEAAEEKKRQ</sequence>
<comment type="caution">
    <text evidence="1">The sequence shown here is derived from an EMBL/GenBank/DDBJ whole genome shotgun (WGS) entry which is preliminary data.</text>
</comment>
<gene>
    <name evidence="1" type="ORF">C5L14_29155</name>
</gene>
<reference evidence="1 2" key="1">
    <citation type="submission" date="2018-02" db="EMBL/GenBank/DDBJ databases">
        <title>Whole genome sequencing of endophytic bacterium.</title>
        <authorList>
            <person name="Eedara R."/>
            <person name="Podile A.R."/>
        </authorList>
    </citation>
    <scope>NUCLEOTIDE SEQUENCE [LARGE SCALE GENOMIC DNA]</scope>
    <source>
        <strain evidence="1 2">RP1T</strain>
    </source>
</reference>
<evidence type="ECO:0000313" key="1">
    <source>
        <dbReference type="EMBL" id="PRH83937.1"/>
    </source>
</evidence>
<dbReference type="Proteomes" id="UP000237682">
    <property type="component" value="Unassembled WGS sequence"/>
</dbReference>
<proteinExistence type="predicted"/>
<accession>A0A2S9Q3J9</accession>
<protein>
    <submittedName>
        <fullName evidence="1">Uncharacterized protein</fullName>
    </submittedName>
</protein>